<dbReference type="EMBL" id="CAADFE010000207">
    <property type="protein sequence ID" value="VFJ78845.1"/>
    <property type="molecule type" value="Genomic_DNA"/>
</dbReference>
<accession>A0A450U4N9</accession>
<organism evidence="1">
    <name type="scientific">Candidatus Kentrum sp. FW</name>
    <dbReference type="NCBI Taxonomy" id="2126338"/>
    <lineage>
        <taxon>Bacteria</taxon>
        <taxon>Pseudomonadati</taxon>
        <taxon>Pseudomonadota</taxon>
        <taxon>Gammaproteobacteria</taxon>
        <taxon>Candidatus Kentrum</taxon>
    </lineage>
</organism>
<dbReference type="AlphaFoldDB" id="A0A450U4N9"/>
<protein>
    <submittedName>
        <fullName evidence="1">Uncharacterized protein</fullName>
    </submittedName>
</protein>
<proteinExistence type="predicted"/>
<name>A0A450U4N9_9GAMM</name>
<reference evidence="1" key="1">
    <citation type="submission" date="2019-02" db="EMBL/GenBank/DDBJ databases">
        <authorList>
            <person name="Gruber-Vodicka R. H."/>
            <person name="Seah K. B. B."/>
        </authorList>
    </citation>
    <scope>NUCLEOTIDE SEQUENCE</scope>
    <source>
        <strain evidence="1">BECK_BZ131</strain>
    </source>
</reference>
<gene>
    <name evidence="1" type="ORF">BECKFW1821C_GA0114237_12073</name>
</gene>
<sequence length="122" mass="13436">MCGLENAWEASGPTPANAPRFTDFATVARIPCTLHRKGAITFGYRKKGKETTPVLAIGTDTLDSDELRLLSSLVGIRADESFVELDTTPFKNTLQPIRHDRLGEPRIELRQVTTITDPLMGP</sequence>
<evidence type="ECO:0000313" key="1">
    <source>
        <dbReference type="EMBL" id="VFJ78845.1"/>
    </source>
</evidence>